<dbReference type="AlphaFoldDB" id="A0A2J6QVU7"/>
<dbReference type="GO" id="GO:0005829">
    <property type="term" value="C:cytosol"/>
    <property type="evidence" value="ECO:0007669"/>
    <property type="project" value="TreeGrafter"/>
</dbReference>
<name>A0A2J6QVU7_HYAVF</name>
<gene>
    <name evidence="1" type="ORF">L207DRAFT_573532</name>
</gene>
<dbReference type="Proteomes" id="UP000235786">
    <property type="component" value="Unassembled WGS sequence"/>
</dbReference>
<dbReference type="GO" id="GO:0005886">
    <property type="term" value="C:plasma membrane"/>
    <property type="evidence" value="ECO:0007669"/>
    <property type="project" value="TreeGrafter"/>
</dbReference>
<dbReference type="EMBL" id="KZ613967">
    <property type="protein sequence ID" value="PMD30382.1"/>
    <property type="molecule type" value="Genomic_DNA"/>
</dbReference>
<protein>
    <recommendedName>
        <fullName evidence="3">Arrestin-like N-terminal domain-containing protein</fullName>
    </recommendedName>
</protein>
<dbReference type="GO" id="GO:0030674">
    <property type="term" value="F:protein-macromolecule adaptor activity"/>
    <property type="evidence" value="ECO:0007669"/>
    <property type="project" value="TreeGrafter"/>
</dbReference>
<dbReference type="STRING" id="1149755.A0A2J6QVU7"/>
<accession>A0A2J6QVU7</accession>
<dbReference type="InterPro" id="IPR050357">
    <property type="entry name" value="Arrestin_domain-protein"/>
</dbReference>
<reference evidence="1 2" key="1">
    <citation type="submission" date="2016-04" db="EMBL/GenBank/DDBJ databases">
        <title>A degradative enzymes factory behind the ericoid mycorrhizal symbiosis.</title>
        <authorList>
            <consortium name="DOE Joint Genome Institute"/>
            <person name="Martino E."/>
            <person name="Morin E."/>
            <person name="Grelet G."/>
            <person name="Kuo A."/>
            <person name="Kohler A."/>
            <person name="Daghino S."/>
            <person name="Barry K."/>
            <person name="Choi C."/>
            <person name="Cichocki N."/>
            <person name="Clum A."/>
            <person name="Copeland A."/>
            <person name="Hainaut M."/>
            <person name="Haridas S."/>
            <person name="Labutti K."/>
            <person name="Lindquist E."/>
            <person name="Lipzen A."/>
            <person name="Khouja H.-R."/>
            <person name="Murat C."/>
            <person name="Ohm R."/>
            <person name="Olson A."/>
            <person name="Spatafora J."/>
            <person name="Veneault-Fourrey C."/>
            <person name="Henrissat B."/>
            <person name="Grigoriev I."/>
            <person name="Martin F."/>
            <person name="Perotto S."/>
        </authorList>
    </citation>
    <scope>NUCLEOTIDE SEQUENCE [LARGE SCALE GENOMIC DNA]</scope>
    <source>
        <strain evidence="1 2">F</strain>
    </source>
</reference>
<dbReference type="Gene3D" id="2.60.40.640">
    <property type="match status" value="1"/>
</dbReference>
<dbReference type="GO" id="GO:0031625">
    <property type="term" value="F:ubiquitin protein ligase binding"/>
    <property type="evidence" value="ECO:0007669"/>
    <property type="project" value="TreeGrafter"/>
</dbReference>
<dbReference type="CDD" id="cd22952">
    <property type="entry name" value="ART10-like"/>
    <property type="match status" value="1"/>
</dbReference>
<dbReference type="InterPro" id="IPR014752">
    <property type="entry name" value="Arrestin-like_C"/>
</dbReference>
<organism evidence="1 2">
    <name type="scientific">Hyaloscypha variabilis (strain UAMH 11265 / GT02V1 / F)</name>
    <name type="common">Meliniomyces variabilis</name>
    <dbReference type="NCBI Taxonomy" id="1149755"/>
    <lineage>
        <taxon>Eukaryota</taxon>
        <taxon>Fungi</taxon>
        <taxon>Dikarya</taxon>
        <taxon>Ascomycota</taxon>
        <taxon>Pezizomycotina</taxon>
        <taxon>Leotiomycetes</taxon>
        <taxon>Helotiales</taxon>
        <taxon>Hyaloscyphaceae</taxon>
        <taxon>Hyaloscypha</taxon>
        <taxon>Hyaloscypha variabilis</taxon>
    </lineage>
</organism>
<keyword evidence="2" id="KW-1185">Reference proteome</keyword>
<dbReference type="OrthoDB" id="3365616at2759"/>
<evidence type="ECO:0000313" key="2">
    <source>
        <dbReference type="Proteomes" id="UP000235786"/>
    </source>
</evidence>
<proteinExistence type="predicted"/>
<evidence type="ECO:0008006" key="3">
    <source>
        <dbReference type="Google" id="ProtNLM"/>
    </source>
</evidence>
<sequence>MRVTIQQVRPQGEHDNFFTSTDYVRGTIQLDLQDGDAITRITVELSGSLLGSVIAAATNPRDSTMHAVDNHKLLNLCDNLFPPPHLPISPKGFCLPNGTNIFPFQFRFPILSTCHDTNDFIAHRNTTLPPSFSVQAPNNAARAEMKYLLKVKVERPGRFKSDVTEEQEVRFMPLDPSLPPPMLWPAHSKNSRSLLPNAVAPAGEHREHCMVTLEVTLPSPAILYTKGSLPLEVFAFAKGLEPRVSSPVRMRSLNVSLRTEMTVTVGPNKTTWPLLHQLIDHPDLDIEIHHLDEPPGQISPDLWKDCVVPDVTPSFTTCTSMQQHFLVITGGFSHGAGPIQMIKTTINVDVLTGIKPASDGAGEAEDESSAEMTYVPWRVGSERHLGIRRRSGSISTPPPAYF</sequence>
<dbReference type="PANTHER" id="PTHR11188">
    <property type="entry name" value="ARRESTIN DOMAIN CONTAINING PROTEIN"/>
    <property type="match status" value="1"/>
</dbReference>
<dbReference type="GO" id="GO:0070086">
    <property type="term" value="P:ubiquitin-dependent endocytosis"/>
    <property type="evidence" value="ECO:0007669"/>
    <property type="project" value="TreeGrafter"/>
</dbReference>
<dbReference type="PANTHER" id="PTHR11188:SF166">
    <property type="entry name" value="ARRESTIN (OR S-ANTIGEN), N-TERMINAL DOMAIN PROTEIN (AFU_ORTHOLOGUE AFUA_7G02050)"/>
    <property type="match status" value="1"/>
</dbReference>
<evidence type="ECO:0000313" key="1">
    <source>
        <dbReference type="EMBL" id="PMD30382.1"/>
    </source>
</evidence>